<proteinExistence type="predicted"/>
<organism evidence="1 2">
    <name type="scientific">Thomasclavelia ramosa</name>
    <dbReference type="NCBI Taxonomy" id="1547"/>
    <lineage>
        <taxon>Bacteria</taxon>
        <taxon>Bacillati</taxon>
        <taxon>Bacillota</taxon>
        <taxon>Erysipelotrichia</taxon>
        <taxon>Erysipelotrichales</taxon>
        <taxon>Coprobacillaceae</taxon>
        <taxon>Thomasclavelia</taxon>
    </lineage>
</organism>
<comment type="caution">
    <text evidence="1">The sequence shown here is derived from an EMBL/GenBank/DDBJ whole genome shotgun (WGS) entry which is preliminary data.</text>
</comment>
<reference evidence="1 2" key="1">
    <citation type="submission" date="2018-08" db="EMBL/GenBank/DDBJ databases">
        <title>A genome reference for cultivated species of the human gut microbiota.</title>
        <authorList>
            <person name="Zou Y."/>
            <person name="Xue W."/>
            <person name="Luo G."/>
        </authorList>
    </citation>
    <scope>NUCLEOTIDE SEQUENCE [LARGE SCALE GENOMIC DNA]</scope>
    <source>
        <strain evidence="1 2">OM06-4</strain>
    </source>
</reference>
<dbReference type="EMBL" id="QUSL01000004">
    <property type="protein sequence ID" value="RGD86707.1"/>
    <property type="molecule type" value="Genomic_DNA"/>
</dbReference>
<dbReference type="RefSeq" id="WP_117580652.1">
    <property type="nucleotide sequence ID" value="NZ_QUSL01000004.1"/>
</dbReference>
<evidence type="ECO:0000313" key="2">
    <source>
        <dbReference type="Proteomes" id="UP000261032"/>
    </source>
</evidence>
<gene>
    <name evidence="1" type="ORF">DXB93_04150</name>
</gene>
<dbReference type="AlphaFoldDB" id="A0A3E3EFQ2"/>
<protein>
    <submittedName>
        <fullName evidence="1">Uncharacterized protein</fullName>
    </submittedName>
</protein>
<sequence length="73" mass="8742">MKLETITAENLAKYKKAQELKVFEYYGCTYEQNEYSYGRFITSGLDERIYTFIADNEDKFFGKENENVKDRKD</sequence>
<dbReference type="Proteomes" id="UP000261032">
    <property type="component" value="Unassembled WGS sequence"/>
</dbReference>
<evidence type="ECO:0000313" key="1">
    <source>
        <dbReference type="EMBL" id="RGD86707.1"/>
    </source>
</evidence>
<accession>A0A3E3EFQ2</accession>
<name>A0A3E3EFQ2_9FIRM</name>